<dbReference type="Pfam" id="PF12974">
    <property type="entry name" value="Phosphonate-bd"/>
    <property type="match status" value="1"/>
</dbReference>
<dbReference type="Gene3D" id="3.40.190.10">
    <property type="entry name" value="Periplasmic binding protein-like II"/>
    <property type="match status" value="2"/>
</dbReference>
<reference evidence="1 2" key="1">
    <citation type="submission" date="2017-03" db="EMBL/GenBank/DDBJ databases">
        <title>Draft Genome sequence of Marispirochaeta sp. strain JC444.</title>
        <authorList>
            <person name="Shivani Y."/>
            <person name="Subhash Y."/>
            <person name="Sasikala C."/>
            <person name="Ramana C."/>
        </authorList>
    </citation>
    <scope>NUCLEOTIDE SEQUENCE [LARGE SCALE GENOMIC DNA]</scope>
    <source>
        <strain evidence="1 2">JC444</strain>
    </source>
</reference>
<proteinExistence type="predicted"/>
<dbReference type="OrthoDB" id="9814375at2"/>
<name>A0A1Y1RZ08_9SPIO</name>
<accession>A0A1Y1RZ08</accession>
<dbReference type="PANTHER" id="PTHR30024">
    <property type="entry name" value="ALIPHATIC SULFONATES-BINDING PROTEIN-RELATED"/>
    <property type="match status" value="1"/>
</dbReference>
<organism evidence="1 2">
    <name type="scientific">Marispirochaeta aestuarii</name>
    <dbReference type="NCBI Taxonomy" id="1963862"/>
    <lineage>
        <taxon>Bacteria</taxon>
        <taxon>Pseudomonadati</taxon>
        <taxon>Spirochaetota</taxon>
        <taxon>Spirochaetia</taxon>
        <taxon>Spirochaetales</taxon>
        <taxon>Spirochaetaceae</taxon>
        <taxon>Marispirochaeta</taxon>
    </lineage>
</organism>
<protein>
    <submittedName>
        <fullName evidence="1">Uncharacterized protein</fullName>
    </submittedName>
</protein>
<evidence type="ECO:0000313" key="1">
    <source>
        <dbReference type="EMBL" id="ORC35177.1"/>
    </source>
</evidence>
<dbReference type="PANTHER" id="PTHR30024:SF46">
    <property type="entry name" value="ABC TRANSPORTER, SUBSTRATE-BINDING LIPOPROTEIN"/>
    <property type="match status" value="1"/>
</dbReference>
<dbReference type="AlphaFoldDB" id="A0A1Y1RZ08"/>
<keyword evidence="2" id="KW-1185">Reference proteome</keyword>
<dbReference type="RefSeq" id="WP_083050689.1">
    <property type="nucleotide sequence ID" value="NZ_MWQY01000010.1"/>
</dbReference>
<gene>
    <name evidence="1" type="ORF">B4O97_10655</name>
</gene>
<evidence type="ECO:0000313" key="2">
    <source>
        <dbReference type="Proteomes" id="UP000192343"/>
    </source>
</evidence>
<sequence length="329" mass="35735">MKRLSAGISVLILIILNFNLTAEGVGEAAPEASREPVSIQVAGLKGPTSIGMLPLFKNRPVFAEGFEAEYRIVQEPQIMLARIMSGEVDIAAVPINLAAVLHNKGVPYRFGAVSGDGLLYVVSSRKDISSMEDLRGRTIYCIAQGSTPEFILRYVLDRSGVDPDEDVSIDFSFDQVSITPQLAAGKIDLAVLPEPFVSIVSEKNPEVQPVIDLQKIWARTSGTGETYPITAVLVKAELMESSPETVDAFFSEYSSAIDWVIAHPKETGLLAEEFMEMPAGIIASAVPRLNLHLQRPAEARPRVDELYRVLHSFAAASVGGSVPSDEFYE</sequence>
<comment type="caution">
    <text evidence="1">The sequence shown here is derived from an EMBL/GenBank/DDBJ whole genome shotgun (WGS) entry which is preliminary data.</text>
</comment>
<dbReference type="STRING" id="1963862.B4O97_10655"/>
<dbReference type="EMBL" id="MWQY01000010">
    <property type="protein sequence ID" value="ORC35177.1"/>
    <property type="molecule type" value="Genomic_DNA"/>
</dbReference>
<dbReference type="SUPFAM" id="SSF53850">
    <property type="entry name" value="Periplasmic binding protein-like II"/>
    <property type="match status" value="1"/>
</dbReference>
<dbReference type="PIRSF" id="PIRSF027386">
    <property type="entry name" value="UCP027386_ABC_sbc_TM0202"/>
    <property type="match status" value="1"/>
</dbReference>
<dbReference type="InterPro" id="IPR027024">
    <property type="entry name" value="UCP027386_ABC_sbc_TM0202"/>
</dbReference>
<dbReference type="Proteomes" id="UP000192343">
    <property type="component" value="Unassembled WGS sequence"/>
</dbReference>